<evidence type="ECO:0000256" key="1">
    <source>
        <dbReference type="SAM" id="MobiDB-lite"/>
    </source>
</evidence>
<gene>
    <name evidence="2" type="ORF">Agub_g11022</name>
</gene>
<feature type="region of interest" description="Disordered" evidence="1">
    <location>
        <begin position="108"/>
        <end position="145"/>
    </location>
</feature>
<feature type="compositionally biased region" description="Basic and acidic residues" evidence="1">
    <location>
        <begin position="130"/>
        <end position="145"/>
    </location>
</feature>
<dbReference type="Proteomes" id="UP001054857">
    <property type="component" value="Unassembled WGS sequence"/>
</dbReference>
<evidence type="ECO:0000313" key="2">
    <source>
        <dbReference type="EMBL" id="GFR49001.1"/>
    </source>
</evidence>
<evidence type="ECO:0000313" key="3">
    <source>
        <dbReference type="Proteomes" id="UP001054857"/>
    </source>
</evidence>
<name>A0AAD3DVX3_9CHLO</name>
<reference evidence="2 3" key="1">
    <citation type="journal article" date="2021" name="Sci. Rep.">
        <title>Genome sequencing of the multicellular alga Astrephomene provides insights into convergent evolution of germ-soma differentiation.</title>
        <authorList>
            <person name="Yamashita S."/>
            <person name="Yamamoto K."/>
            <person name="Matsuzaki R."/>
            <person name="Suzuki S."/>
            <person name="Yamaguchi H."/>
            <person name="Hirooka S."/>
            <person name="Minakuchi Y."/>
            <person name="Miyagishima S."/>
            <person name="Kawachi M."/>
            <person name="Toyoda A."/>
            <person name="Nozaki H."/>
        </authorList>
    </citation>
    <scope>NUCLEOTIDE SEQUENCE [LARGE SCALE GENOMIC DNA]</scope>
    <source>
        <strain evidence="2 3">NIES-4017</strain>
    </source>
</reference>
<keyword evidence="3" id="KW-1185">Reference proteome</keyword>
<feature type="region of interest" description="Disordered" evidence="1">
    <location>
        <begin position="1"/>
        <end position="71"/>
    </location>
</feature>
<comment type="caution">
    <text evidence="2">The sequence shown here is derived from an EMBL/GenBank/DDBJ whole genome shotgun (WGS) entry which is preliminary data.</text>
</comment>
<protein>
    <submittedName>
        <fullName evidence="2">Uncharacterized protein</fullName>
    </submittedName>
</protein>
<dbReference type="EMBL" id="BMAR01000027">
    <property type="protein sequence ID" value="GFR49001.1"/>
    <property type="molecule type" value="Genomic_DNA"/>
</dbReference>
<accession>A0AAD3DVX3</accession>
<dbReference type="AlphaFoldDB" id="A0AAD3DVX3"/>
<organism evidence="2 3">
    <name type="scientific">Astrephomene gubernaculifera</name>
    <dbReference type="NCBI Taxonomy" id="47775"/>
    <lineage>
        <taxon>Eukaryota</taxon>
        <taxon>Viridiplantae</taxon>
        <taxon>Chlorophyta</taxon>
        <taxon>core chlorophytes</taxon>
        <taxon>Chlorophyceae</taxon>
        <taxon>CS clade</taxon>
        <taxon>Chlamydomonadales</taxon>
        <taxon>Astrephomenaceae</taxon>
        <taxon>Astrephomene</taxon>
    </lineage>
</organism>
<proteinExistence type="predicted"/>
<sequence>MEQTMKTSSTNGDNASAIEGSEQHTTFLGRPVTILTLGTGNSSGDGGERPSKRARGLNKNDNASGDGAPGEIRQVVRCMLRAHKLGLLVPLVYSADPLSGQLVMEQLGAAGSGSGSGSGSSGRSLGDLLAEERERRKEGKGQLQE</sequence>
<feature type="compositionally biased region" description="Polar residues" evidence="1">
    <location>
        <begin position="1"/>
        <end position="14"/>
    </location>
</feature>
<feature type="compositionally biased region" description="Gly residues" evidence="1">
    <location>
        <begin position="110"/>
        <end position="120"/>
    </location>
</feature>
<feature type="non-terminal residue" evidence="2">
    <location>
        <position position="145"/>
    </location>
</feature>